<dbReference type="GO" id="GO:0016887">
    <property type="term" value="F:ATP hydrolysis activity"/>
    <property type="evidence" value="ECO:0007669"/>
    <property type="project" value="InterPro"/>
</dbReference>
<keyword evidence="7" id="KW-1185">Reference proteome</keyword>
<dbReference type="EMBL" id="QOKZ01000011">
    <property type="protein sequence ID" value="RMC31579.1"/>
    <property type="molecule type" value="Genomic_DNA"/>
</dbReference>
<dbReference type="Gene3D" id="2.40.50.100">
    <property type="match status" value="1"/>
</dbReference>
<comment type="caution">
    <text evidence="6">The sequence shown here is derived from an EMBL/GenBank/DDBJ whole genome shotgun (WGS) entry which is preliminary data.</text>
</comment>
<dbReference type="Proteomes" id="UP000273516">
    <property type="component" value="Unassembled WGS sequence"/>
</dbReference>
<dbReference type="OrthoDB" id="9802264at2"/>
<dbReference type="SUPFAM" id="SSF52540">
    <property type="entry name" value="P-loop containing nucleoside triphosphate hydrolases"/>
    <property type="match status" value="1"/>
</dbReference>
<dbReference type="InterPro" id="IPR017871">
    <property type="entry name" value="ABC_transporter-like_CS"/>
</dbReference>
<dbReference type="AlphaFoldDB" id="A0A3M0M1A9"/>
<evidence type="ECO:0000256" key="1">
    <source>
        <dbReference type="ARBA" id="ARBA00005417"/>
    </source>
</evidence>
<dbReference type="InterPro" id="IPR003439">
    <property type="entry name" value="ABC_transporter-like_ATP-bd"/>
</dbReference>
<dbReference type="PANTHER" id="PTHR43875">
    <property type="entry name" value="MALTODEXTRIN IMPORT ATP-BINDING PROTEIN MSMX"/>
    <property type="match status" value="1"/>
</dbReference>
<dbReference type="InterPro" id="IPR012340">
    <property type="entry name" value="NA-bd_OB-fold"/>
</dbReference>
<dbReference type="PROSITE" id="PS50893">
    <property type="entry name" value="ABC_TRANSPORTER_2"/>
    <property type="match status" value="1"/>
</dbReference>
<dbReference type="SUPFAM" id="SSF50331">
    <property type="entry name" value="MOP-like"/>
    <property type="match status" value="1"/>
</dbReference>
<keyword evidence="3" id="KW-0547">Nucleotide-binding</keyword>
<accession>A0A3M0M1A9</accession>
<dbReference type="InterPro" id="IPR040582">
    <property type="entry name" value="OB_MalK-like"/>
</dbReference>
<dbReference type="Gene3D" id="2.40.50.140">
    <property type="entry name" value="Nucleic acid-binding proteins"/>
    <property type="match status" value="1"/>
</dbReference>
<name>A0A3M0M1A9_9RHOB</name>
<reference evidence="6 7" key="1">
    <citation type="submission" date="2018-07" db="EMBL/GenBank/DDBJ databases">
        <authorList>
            <person name="Zhang Y."/>
            <person name="Wang L."/>
            <person name="Ma S."/>
        </authorList>
    </citation>
    <scope>NUCLEOTIDE SEQUENCE [LARGE SCALE GENOMIC DNA]</scope>
    <source>
        <strain evidence="6 7">4-2</strain>
    </source>
</reference>
<dbReference type="InterPro" id="IPR027417">
    <property type="entry name" value="P-loop_NTPase"/>
</dbReference>
<evidence type="ECO:0000256" key="3">
    <source>
        <dbReference type="ARBA" id="ARBA00022741"/>
    </source>
</evidence>
<dbReference type="InterPro" id="IPR015855">
    <property type="entry name" value="ABC_transpr_MalK-like"/>
</dbReference>
<dbReference type="InterPro" id="IPR008995">
    <property type="entry name" value="Mo/tungstate-bd_C_term_dom"/>
</dbReference>
<organism evidence="6 7">
    <name type="scientific">Paracoccus alkanivorans</name>
    <dbReference type="NCBI Taxonomy" id="2116655"/>
    <lineage>
        <taxon>Bacteria</taxon>
        <taxon>Pseudomonadati</taxon>
        <taxon>Pseudomonadota</taxon>
        <taxon>Alphaproteobacteria</taxon>
        <taxon>Rhodobacterales</taxon>
        <taxon>Paracoccaceae</taxon>
        <taxon>Paracoccus</taxon>
    </lineage>
</organism>
<evidence type="ECO:0000259" key="5">
    <source>
        <dbReference type="PROSITE" id="PS50893"/>
    </source>
</evidence>
<dbReference type="InterPro" id="IPR047641">
    <property type="entry name" value="ABC_transpr_MalK/UgpC-like"/>
</dbReference>
<comment type="similarity">
    <text evidence="1">Belongs to the ABC transporter superfamily.</text>
</comment>
<dbReference type="Pfam" id="PF00005">
    <property type="entry name" value="ABC_tran"/>
    <property type="match status" value="1"/>
</dbReference>
<dbReference type="GO" id="GO:0055052">
    <property type="term" value="C:ATP-binding cassette (ABC) transporter complex, substrate-binding subunit-containing"/>
    <property type="evidence" value="ECO:0007669"/>
    <property type="project" value="TreeGrafter"/>
</dbReference>
<proteinExistence type="inferred from homology"/>
<dbReference type="CDD" id="cd03301">
    <property type="entry name" value="ABC_MalK_N"/>
    <property type="match status" value="1"/>
</dbReference>
<dbReference type="NCBIfam" id="NF008653">
    <property type="entry name" value="PRK11650.1"/>
    <property type="match status" value="1"/>
</dbReference>
<feature type="domain" description="ABC transporter" evidence="5">
    <location>
        <begin position="5"/>
        <end position="235"/>
    </location>
</feature>
<dbReference type="Pfam" id="PF17912">
    <property type="entry name" value="OB_MalK"/>
    <property type="match status" value="1"/>
</dbReference>
<gene>
    <name evidence="6" type="ORF">C9E81_19980</name>
</gene>
<dbReference type="SMART" id="SM00382">
    <property type="entry name" value="AAA"/>
    <property type="match status" value="1"/>
</dbReference>
<dbReference type="PROSITE" id="PS00211">
    <property type="entry name" value="ABC_TRANSPORTER_1"/>
    <property type="match status" value="1"/>
</dbReference>
<dbReference type="GO" id="GO:0140359">
    <property type="term" value="F:ABC-type transporter activity"/>
    <property type="evidence" value="ECO:0007669"/>
    <property type="project" value="InterPro"/>
</dbReference>
<dbReference type="FunFam" id="3.40.50.300:FF:000042">
    <property type="entry name" value="Maltose/maltodextrin ABC transporter, ATP-binding protein"/>
    <property type="match status" value="1"/>
</dbReference>
<protein>
    <submittedName>
        <fullName evidence="6">sn-glycerol-3-phosphate ABC transporter ATP-binding protein UgpC</fullName>
    </submittedName>
</protein>
<evidence type="ECO:0000256" key="4">
    <source>
        <dbReference type="ARBA" id="ARBA00022840"/>
    </source>
</evidence>
<evidence type="ECO:0000313" key="7">
    <source>
        <dbReference type="Proteomes" id="UP000273516"/>
    </source>
</evidence>
<evidence type="ECO:0000256" key="2">
    <source>
        <dbReference type="ARBA" id="ARBA00022448"/>
    </source>
</evidence>
<keyword evidence="2" id="KW-0813">Transport</keyword>
<dbReference type="Gene3D" id="3.40.50.300">
    <property type="entry name" value="P-loop containing nucleotide triphosphate hydrolases"/>
    <property type="match status" value="1"/>
</dbReference>
<dbReference type="PANTHER" id="PTHR43875:SF10">
    <property type="entry name" value="BLL2173 PROTEIN"/>
    <property type="match status" value="1"/>
</dbReference>
<dbReference type="GO" id="GO:0005524">
    <property type="term" value="F:ATP binding"/>
    <property type="evidence" value="ECO:0007669"/>
    <property type="project" value="UniProtKB-KW"/>
</dbReference>
<evidence type="ECO:0000313" key="6">
    <source>
        <dbReference type="EMBL" id="RMC31579.1"/>
    </source>
</evidence>
<dbReference type="InterPro" id="IPR003593">
    <property type="entry name" value="AAA+_ATPase"/>
</dbReference>
<sequence length="357" mass="39295">MTYQIELENINKYYGGYHALRDISLGIEPGEFVALVGPSGCGKSTLLRTIAGLEGISGGTLRIAGETVNDRAPRERDLAMVFQSYALYPHMTVRRNLTYSMRLKRRSKADMERSVEEIARITGLESLLDRYPRELSGGQRQRVAMGRAIIREPKAFLFDEPLSNLDAALRVHMRSEVRQLHNRLNATSVYVTHDQIEAMTMADRVVVMRAGVVEQMGAPLDLYDRPCNRFVAGFIGSPAMNFVDGIIREDGVSVRLDLPGEAVLRFAGARPAGETVTVGFRPEHLSVTMAATGGNILSLPVGFVERTGSTSYVLSSTTPEILLSVPERFPKEQGSVNAQIAPELVHLFSKEDGTALL</sequence>
<dbReference type="GO" id="GO:0008643">
    <property type="term" value="P:carbohydrate transport"/>
    <property type="evidence" value="ECO:0007669"/>
    <property type="project" value="InterPro"/>
</dbReference>
<keyword evidence="4 6" id="KW-0067">ATP-binding</keyword>
<dbReference type="RefSeq" id="WP_122114124.1">
    <property type="nucleotide sequence ID" value="NZ_QOKZ01000011.1"/>
</dbReference>